<keyword evidence="8" id="KW-1185">Reference proteome</keyword>
<dbReference type="SUPFAM" id="SSF47040">
    <property type="entry name" value="Kix domain of CBP (creb binding protein)"/>
    <property type="match status" value="1"/>
</dbReference>
<feature type="region of interest" description="Disordered" evidence="5">
    <location>
        <begin position="1"/>
        <end position="20"/>
    </location>
</feature>
<sequence length="1041" mass="114218">MDANNWRPAAPGGEPVMDTGDWRAQLQPESRQRIVNKIMETLKRHLPFTGQEGLQELKKIAVRFEEKIYTAATNQSDYLRKISLKMLTMETKSQNTIPTGNDNKPLDPGGNNAMQPSMMQTVSGLQQNQPSSVQQSTQPMVQQHPQSVLRQQQQPQQSAGIHQQQTPMMLQPLLPPQQQLMGQQSNTTNMSQNQLIGQQNTVGDLPQQRLLGQQNNLQNLQQQQLMAQQNNLSSMHQQQLGPQSNVTGLQQQPLLGAQPPSLDSTAETGHANGADWQEEIYQKIKVMKETYLPDINEMYQRIATKLQQHDPLPQQPKSEQLEKLKVFKVMLERVIAFLQVSKNNITLNFKEKLGFYEKQILGFLNPSRYRKPVPNLQQGQLPQPHIQPMQQPQSQVPQLQSHENQLNPQLQSMNMQASVPKMQQNNMSSLLHNSLSSLSGDSTSQSNMMNPIQPGSNLDSGQGNALSSLQQTPVGSVQQNLVSISQPTNVNTMSTQSGVSMLQPNIPLQSNSNMIQHQHLKQQQHDQQMLQTQQLKRFQQRQNLIQNQQMLQQQQQQLHQQAKQQLPAQMQTHQIPQPQQMNDINEMRQGIGIKPAVFQQHLPTGQRTAFPRQHMKPAPSFPISSPQLPQHASPQLQHSSPQIDQQNLPSSVTKTGTPLQSANSPFVVPSPSTPLAPSPMPGDSDKPVSGISSLVNTGNIVHQPSVAQAAAPSLAIGTPGISASPLLAEFTSPDGAHGGALTTVSGKSNVTEQPLERLIKAVKSLSPKALSASVGDIGSVVSMIDRITGSAAGNGSKAAAGEDLVAMTKCRLQARNYITQDGMTGSRKMRRHTSAMPLNVVSSAGSVSDSFKQFTGPETSDLESTATSSVKRPRIEANHALLEEIREINQRLIDTVVDISDEDVDSTAVAATAEGGEGTIVKCSFSAVALSQNLKSQYASAQMSPIQPLRLLVPTNYPSCSPILLDRFPVEVSKEYEDLSIKAKSRFSISLRSLSQPMSLGEIARTWDVCARVVISEHAQQSGGGTFSSKYGSWENCLSAA</sequence>
<dbReference type="RefSeq" id="XP_011044901.1">
    <property type="nucleotide sequence ID" value="XM_011046599.1"/>
</dbReference>
<feature type="compositionally biased region" description="Low complexity" evidence="5">
    <location>
        <begin position="380"/>
        <end position="400"/>
    </location>
</feature>
<protein>
    <submittedName>
        <fullName evidence="9">Mediator of RNA polymerase II transcription subunit 15a-like isoform X9</fullName>
    </submittedName>
</protein>
<evidence type="ECO:0000313" key="9">
    <source>
        <dbReference type="RefSeq" id="XP_011044901.1"/>
    </source>
</evidence>
<dbReference type="GeneID" id="105139948"/>
<keyword evidence="4" id="KW-0539">Nucleus</keyword>
<evidence type="ECO:0000256" key="4">
    <source>
        <dbReference type="ARBA" id="ARBA00023242"/>
    </source>
</evidence>
<feature type="compositionally biased region" description="Polar residues" evidence="5">
    <location>
        <begin position="448"/>
        <end position="467"/>
    </location>
</feature>
<dbReference type="InterPro" id="IPR048386">
    <property type="entry name" value="Med15_C"/>
</dbReference>
<feature type="compositionally biased region" description="Pro residues" evidence="5">
    <location>
        <begin position="671"/>
        <end position="680"/>
    </location>
</feature>
<evidence type="ECO:0000256" key="5">
    <source>
        <dbReference type="SAM" id="MobiDB-lite"/>
    </source>
</evidence>
<feature type="compositionally biased region" description="Low complexity" evidence="5">
    <location>
        <begin position="141"/>
        <end position="164"/>
    </location>
</feature>
<dbReference type="PANTHER" id="PTHR33137">
    <property type="entry name" value="MEDIATOR OF RNA POLYMERASE II TRANSCRIPTION SUBUNIT 15A-RELATED"/>
    <property type="match status" value="1"/>
</dbReference>
<feature type="region of interest" description="Disordered" evidence="5">
    <location>
        <begin position="371"/>
        <end position="402"/>
    </location>
</feature>
<feature type="region of interest" description="Disordered" evidence="5">
    <location>
        <begin position="610"/>
        <end position="686"/>
    </location>
</feature>
<dbReference type="PANTHER" id="PTHR33137:SF4">
    <property type="entry name" value="MEDIATOR OF RNA POLYMERASE II TRANSCRIPTION SUBUNIT 15A-RELATED"/>
    <property type="match status" value="1"/>
</dbReference>
<dbReference type="GO" id="GO:0005634">
    <property type="term" value="C:nucleus"/>
    <property type="evidence" value="ECO:0007669"/>
    <property type="project" value="UniProtKB-SubCell"/>
</dbReference>
<dbReference type="Gene3D" id="1.10.246.20">
    <property type="entry name" value="Coactivator CBP, KIX domain"/>
    <property type="match status" value="1"/>
</dbReference>
<dbReference type="AlphaFoldDB" id="A0AAJ6VC67"/>
<feature type="domain" description="ARC105/Med15 mediator subunit C-terminal" evidence="7">
    <location>
        <begin position="937"/>
        <end position="1011"/>
    </location>
</feature>
<gene>
    <name evidence="9" type="primary">LOC105139948</name>
</gene>
<organism evidence="8 9">
    <name type="scientific">Populus euphratica</name>
    <name type="common">Euphrates poplar</name>
    <dbReference type="NCBI Taxonomy" id="75702"/>
    <lineage>
        <taxon>Eukaryota</taxon>
        <taxon>Viridiplantae</taxon>
        <taxon>Streptophyta</taxon>
        <taxon>Embryophyta</taxon>
        <taxon>Tracheophyta</taxon>
        <taxon>Spermatophyta</taxon>
        <taxon>Magnoliopsida</taxon>
        <taxon>eudicotyledons</taxon>
        <taxon>Gunneridae</taxon>
        <taxon>Pentapetalae</taxon>
        <taxon>rosids</taxon>
        <taxon>fabids</taxon>
        <taxon>Malpighiales</taxon>
        <taxon>Salicaceae</taxon>
        <taxon>Saliceae</taxon>
        <taxon>Populus</taxon>
    </lineage>
</organism>
<dbReference type="InterPro" id="IPR036546">
    <property type="entry name" value="MED15_KIX"/>
</dbReference>
<dbReference type="GO" id="GO:0031490">
    <property type="term" value="F:chromatin DNA binding"/>
    <property type="evidence" value="ECO:0007669"/>
    <property type="project" value="InterPro"/>
</dbReference>
<feature type="region of interest" description="Disordered" evidence="5">
    <location>
        <begin position="432"/>
        <end position="467"/>
    </location>
</feature>
<name>A0AAJ6VC67_POPEU</name>
<evidence type="ECO:0000256" key="2">
    <source>
        <dbReference type="ARBA" id="ARBA00023015"/>
    </source>
</evidence>
<feature type="compositionally biased region" description="Polar residues" evidence="5">
    <location>
        <begin position="622"/>
        <end position="664"/>
    </location>
</feature>
<evidence type="ECO:0000256" key="1">
    <source>
        <dbReference type="ARBA" id="ARBA00004123"/>
    </source>
</evidence>
<reference evidence="9" key="1">
    <citation type="submission" date="2025-08" db="UniProtKB">
        <authorList>
            <consortium name="RefSeq"/>
        </authorList>
    </citation>
    <scope>IDENTIFICATION</scope>
</reference>
<accession>A0AAJ6VC67</accession>
<evidence type="ECO:0000259" key="6">
    <source>
        <dbReference type="Pfam" id="PF16987"/>
    </source>
</evidence>
<evidence type="ECO:0000313" key="8">
    <source>
        <dbReference type="Proteomes" id="UP000694918"/>
    </source>
</evidence>
<feature type="region of interest" description="Disordered" evidence="5">
    <location>
        <begin position="94"/>
        <end position="164"/>
    </location>
</feature>
<dbReference type="InterPro" id="IPR044661">
    <property type="entry name" value="MED15a/b/c-like"/>
</dbReference>
<feature type="domain" description="Mediator complex subunit 15 KIX" evidence="6">
    <location>
        <begin position="19"/>
        <end position="96"/>
    </location>
</feature>
<dbReference type="Proteomes" id="UP000694918">
    <property type="component" value="Unplaced"/>
</dbReference>
<keyword evidence="3" id="KW-0804">Transcription</keyword>
<dbReference type="Pfam" id="PF21539">
    <property type="entry name" value="Med15_C"/>
    <property type="match status" value="1"/>
</dbReference>
<keyword evidence="2" id="KW-0805">Transcription regulation</keyword>
<dbReference type="FunFam" id="1.10.246.20:FF:000003">
    <property type="entry name" value="Mediator of RNA polymerase II transcription subunit 15a"/>
    <property type="match status" value="1"/>
</dbReference>
<evidence type="ECO:0000259" key="7">
    <source>
        <dbReference type="Pfam" id="PF21539"/>
    </source>
</evidence>
<dbReference type="Pfam" id="PF16987">
    <property type="entry name" value="KIX_2"/>
    <property type="match status" value="1"/>
</dbReference>
<dbReference type="GO" id="GO:0003713">
    <property type="term" value="F:transcription coactivator activity"/>
    <property type="evidence" value="ECO:0007669"/>
    <property type="project" value="InterPro"/>
</dbReference>
<evidence type="ECO:0000256" key="3">
    <source>
        <dbReference type="ARBA" id="ARBA00023163"/>
    </source>
</evidence>
<feature type="compositionally biased region" description="Polar residues" evidence="5">
    <location>
        <begin position="112"/>
        <end position="140"/>
    </location>
</feature>
<proteinExistence type="predicted"/>
<dbReference type="InterPro" id="IPR036529">
    <property type="entry name" value="KIX_dom_sf"/>
</dbReference>
<comment type="subcellular location">
    <subcellularLocation>
        <location evidence="1">Nucleus</location>
    </subcellularLocation>
</comment>
<feature type="compositionally biased region" description="Low complexity" evidence="5">
    <location>
        <begin position="432"/>
        <end position="447"/>
    </location>
</feature>